<feature type="transmembrane region" description="Helical" evidence="2">
    <location>
        <begin position="216"/>
        <end position="238"/>
    </location>
</feature>
<feature type="region of interest" description="Disordered" evidence="1">
    <location>
        <begin position="262"/>
        <end position="305"/>
    </location>
</feature>
<feature type="compositionally biased region" description="Basic and acidic residues" evidence="1">
    <location>
        <begin position="177"/>
        <end position="186"/>
    </location>
</feature>
<feature type="compositionally biased region" description="Low complexity" evidence="1">
    <location>
        <begin position="187"/>
        <end position="215"/>
    </location>
</feature>
<sequence>MSSSSSSTLTPRPSMRWSRLCTLIFILVGALLLQSVTEAALTPGFCPDCQTFSYAMAPCGTFGPSDIAIDGVYELQESQAKCACTEVLQRVLWNCAKCNFLAGHQSKSWPPQKYQTQCLDWKISIDQWRSPYTGQVAPGTQADLGGGSPPPSTSSTPTKPTSSSSSSSGSDGGKPTNTDKDNDKSTSTDSISPTSSSDNSSSGGNTETTSGPNSKVIGITVGIIGVAIIAGVIATVTLKRRNRRRRRSILDLSAPPALAELVASGRDEPRQWEKPRPGSPSGPVASAPPPVHTRPGGPVAPYDGRGPYMAEGSVVGGYDGHYDGQYDQYDQQYGHYHGSNAGYDDYGQHGYGNGGYQYHQYGDGYDQGYHRGAPSQGYDYGYDQTPSLGPSKKAPSAPHA</sequence>
<evidence type="ECO:0000256" key="2">
    <source>
        <dbReference type="SAM" id="Phobius"/>
    </source>
</evidence>
<evidence type="ECO:0008006" key="6">
    <source>
        <dbReference type="Google" id="ProtNLM"/>
    </source>
</evidence>
<dbReference type="OrthoDB" id="2445303at2759"/>
<organism evidence="4 5">
    <name type="scientific">Lunasporangiospora selenospora</name>
    <dbReference type="NCBI Taxonomy" id="979761"/>
    <lineage>
        <taxon>Eukaryota</taxon>
        <taxon>Fungi</taxon>
        <taxon>Fungi incertae sedis</taxon>
        <taxon>Mucoromycota</taxon>
        <taxon>Mortierellomycotina</taxon>
        <taxon>Mortierellomycetes</taxon>
        <taxon>Mortierellales</taxon>
        <taxon>Mortierellaceae</taxon>
        <taxon>Lunasporangiospora</taxon>
    </lineage>
</organism>
<keyword evidence="2" id="KW-0812">Transmembrane</keyword>
<name>A0A9P6FYA1_9FUNG</name>
<gene>
    <name evidence="4" type="ORF">BGW38_007766</name>
</gene>
<keyword evidence="2" id="KW-0472">Membrane</keyword>
<evidence type="ECO:0000256" key="1">
    <source>
        <dbReference type="SAM" id="MobiDB-lite"/>
    </source>
</evidence>
<feature type="signal peptide" evidence="3">
    <location>
        <begin position="1"/>
        <end position="39"/>
    </location>
</feature>
<evidence type="ECO:0000313" key="4">
    <source>
        <dbReference type="EMBL" id="KAF9584043.1"/>
    </source>
</evidence>
<keyword evidence="5" id="KW-1185">Reference proteome</keyword>
<feature type="region of interest" description="Disordered" evidence="1">
    <location>
        <begin position="363"/>
        <end position="400"/>
    </location>
</feature>
<evidence type="ECO:0000313" key="5">
    <source>
        <dbReference type="Proteomes" id="UP000780801"/>
    </source>
</evidence>
<dbReference type="PANTHER" id="PTHR36721:SF1">
    <property type="entry name" value="OS04G0446401 PROTEIN"/>
    <property type="match status" value="1"/>
</dbReference>
<proteinExistence type="predicted"/>
<evidence type="ECO:0000256" key="3">
    <source>
        <dbReference type="SAM" id="SignalP"/>
    </source>
</evidence>
<dbReference type="Proteomes" id="UP000780801">
    <property type="component" value="Unassembled WGS sequence"/>
</dbReference>
<keyword evidence="3" id="KW-0732">Signal</keyword>
<feature type="chain" id="PRO_5040401357" description="Transmembrane protein" evidence="3">
    <location>
        <begin position="40"/>
        <end position="400"/>
    </location>
</feature>
<dbReference type="AlphaFoldDB" id="A0A9P6FYA1"/>
<feature type="compositionally biased region" description="Basic and acidic residues" evidence="1">
    <location>
        <begin position="265"/>
        <end position="276"/>
    </location>
</feature>
<accession>A0A9P6FYA1</accession>
<dbReference type="PANTHER" id="PTHR36721">
    <property type="entry name" value="PROLINE-RICH FAMILY PROTEIN"/>
    <property type="match status" value="1"/>
</dbReference>
<protein>
    <recommendedName>
        <fullName evidence="6">Transmembrane protein</fullName>
    </recommendedName>
</protein>
<comment type="caution">
    <text evidence="4">The sequence shown here is derived from an EMBL/GenBank/DDBJ whole genome shotgun (WGS) entry which is preliminary data.</text>
</comment>
<feature type="compositionally biased region" description="Low complexity" evidence="1">
    <location>
        <begin position="153"/>
        <end position="176"/>
    </location>
</feature>
<keyword evidence="2" id="KW-1133">Transmembrane helix</keyword>
<dbReference type="EMBL" id="JAABOA010000517">
    <property type="protein sequence ID" value="KAF9584043.1"/>
    <property type="molecule type" value="Genomic_DNA"/>
</dbReference>
<feature type="region of interest" description="Disordered" evidence="1">
    <location>
        <begin position="132"/>
        <end position="215"/>
    </location>
</feature>
<reference evidence="4" key="1">
    <citation type="journal article" date="2020" name="Fungal Divers.">
        <title>Resolving the Mortierellaceae phylogeny through synthesis of multi-gene phylogenetics and phylogenomics.</title>
        <authorList>
            <person name="Vandepol N."/>
            <person name="Liber J."/>
            <person name="Desiro A."/>
            <person name="Na H."/>
            <person name="Kennedy M."/>
            <person name="Barry K."/>
            <person name="Grigoriev I.V."/>
            <person name="Miller A.N."/>
            <person name="O'Donnell K."/>
            <person name="Stajich J.E."/>
            <person name="Bonito G."/>
        </authorList>
    </citation>
    <scope>NUCLEOTIDE SEQUENCE</scope>
    <source>
        <strain evidence="4">KOD1015</strain>
    </source>
</reference>